<evidence type="ECO:0000256" key="7">
    <source>
        <dbReference type="ARBA" id="ARBA00023136"/>
    </source>
</evidence>
<dbReference type="SFLD" id="SFLDF00027">
    <property type="entry name" value="p-type_atpase"/>
    <property type="match status" value="1"/>
</dbReference>
<gene>
    <name evidence="12" type="ORF">COU29_03855</name>
</gene>
<evidence type="ECO:0000256" key="8">
    <source>
        <dbReference type="SAM" id="Phobius"/>
    </source>
</evidence>
<evidence type="ECO:0000256" key="6">
    <source>
        <dbReference type="ARBA" id="ARBA00022989"/>
    </source>
</evidence>
<dbReference type="InterPro" id="IPR006068">
    <property type="entry name" value="ATPase_P-typ_cation-transptr_C"/>
</dbReference>
<feature type="transmembrane region" description="Helical" evidence="8">
    <location>
        <begin position="76"/>
        <end position="92"/>
    </location>
</feature>
<dbReference type="SFLD" id="SFLDG00002">
    <property type="entry name" value="C1.7:_P-type_atpase_like"/>
    <property type="match status" value="1"/>
</dbReference>
<feature type="transmembrane region" description="Helical" evidence="8">
    <location>
        <begin position="644"/>
        <end position="665"/>
    </location>
</feature>
<feature type="transmembrane region" description="Helical" evidence="8">
    <location>
        <begin position="779"/>
        <end position="799"/>
    </location>
</feature>
<keyword evidence="6 8" id="KW-1133">Transmembrane helix</keyword>
<feature type="transmembrane region" description="Helical" evidence="8">
    <location>
        <begin position="278"/>
        <end position="294"/>
    </location>
</feature>
<organism evidence="12 13">
    <name type="scientific">Candidatus Magasanikbacteria bacterium CG10_big_fil_rev_8_21_14_0_10_36_32</name>
    <dbReference type="NCBI Taxonomy" id="1974646"/>
    <lineage>
        <taxon>Bacteria</taxon>
        <taxon>Candidatus Magasanikiibacteriota</taxon>
    </lineage>
</organism>
<dbReference type="Pfam" id="PF00689">
    <property type="entry name" value="Cation_ATPase_C"/>
    <property type="match status" value="1"/>
</dbReference>
<dbReference type="NCBIfam" id="TIGR01494">
    <property type="entry name" value="ATPase_P-type"/>
    <property type="match status" value="2"/>
</dbReference>
<feature type="transmembrane region" description="Helical" evidence="8">
    <location>
        <begin position="237"/>
        <end position="258"/>
    </location>
</feature>
<evidence type="ECO:0000256" key="1">
    <source>
        <dbReference type="ARBA" id="ARBA00004141"/>
    </source>
</evidence>
<evidence type="ECO:0000256" key="3">
    <source>
        <dbReference type="ARBA" id="ARBA00022741"/>
    </source>
</evidence>
<feature type="transmembrane region" description="Helical" evidence="8">
    <location>
        <begin position="671"/>
        <end position="691"/>
    </location>
</feature>
<comment type="caution">
    <text evidence="12">The sequence shown here is derived from an EMBL/GenBank/DDBJ whole genome shotgun (WGS) entry which is preliminary data.</text>
</comment>
<feature type="domain" description="Cation-transporting P-type ATPase N-terminal" evidence="11">
    <location>
        <begin position="15"/>
        <end position="66"/>
    </location>
</feature>
<feature type="transmembrane region" description="Helical" evidence="8">
    <location>
        <begin position="751"/>
        <end position="767"/>
    </location>
</feature>
<feature type="domain" description="Cation-transporting P-type ATPase C-terminal" evidence="10">
    <location>
        <begin position="668"/>
        <end position="830"/>
    </location>
</feature>
<reference evidence="13" key="1">
    <citation type="submission" date="2017-09" db="EMBL/GenBank/DDBJ databases">
        <title>Depth-based differentiation of microbial function through sediment-hosted aquifers and enrichment of novel symbionts in the deep terrestrial subsurface.</title>
        <authorList>
            <person name="Probst A.J."/>
            <person name="Ladd B."/>
            <person name="Jarett J.K."/>
            <person name="Geller-Mcgrath D.E."/>
            <person name="Sieber C.M.K."/>
            <person name="Emerson J.B."/>
            <person name="Anantharaman K."/>
            <person name="Thomas B.C."/>
            <person name="Malmstrom R."/>
            <person name="Stieglmeier M."/>
            <person name="Klingl A."/>
            <person name="Woyke T."/>
            <person name="Ryan C.M."/>
            <person name="Banfield J.F."/>
        </authorList>
    </citation>
    <scope>NUCLEOTIDE SEQUENCE [LARGE SCALE GENOMIC DNA]</scope>
</reference>
<keyword evidence="4" id="KW-0067">ATP-binding</keyword>
<dbReference type="InterPro" id="IPR059000">
    <property type="entry name" value="ATPase_P-type_domA"/>
</dbReference>
<dbReference type="InterPro" id="IPR001757">
    <property type="entry name" value="P_typ_ATPase"/>
</dbReference>
<dbReference type="Proteomes" id="UP000231426">
    <property type="component" value="Unassembled WGS sequence"/>
</dbReference>
<dbReference type="SUPFAM" id="SSF81660">
    <property type="entry name" value="Metal cation-transporting ATPase, ATP-binding domain N"/>
    <property type="match status" value="1"/>
</dbReference>
<feature type="transmembrane region" description="Helical" evidence="8">
    <location>
        <begin position="811"/>
        <end position="833"/>
    </location>
</feature>
<evidence type="ECO:0000259" key="11">
    <source>
        <dbReference type="Pfam" id="PF00690"/>
    </source>
</evidence>
<proteinExistence type="predicted"/>
<dbReference type="PRINTS" id="PR00119">
    <property type="entry name" value="CATATPASE"/>
</dbReference>
<dbReference type="InterPro" id="IPR023298">
    <property type="entry name" value="ATPase_P-typ_TM_dom_sf"/>
</dbReference>
<feature type="domain" description="P-type ATPase A" evidence="9">
    <location>
        <begin position="107"/>
        <end position="218"/>
    </location>
</feature>
<protein>
    <recommendedName>
        <fullName evidence="14">ATPase</fullName>
    </recommendedName>
</protein>
<dbReference type="InterPro" id="IPR023214">
    <property type="entry name" value="HAD_sf"/>
</dbReference>
<keyword evidence="3" id="KW-0547">Nucleotide-binding</keyword>
<evidence type="ECO:0000256" key="2">
    <source>
        <dbReference type="ARBA" id="ARBA00022692"/>
    </source>
</evidence>
<keyword evidence="5" id="KW-1278">Translocase</keyword>
<comment type="subcellular location">
    <subcellularLocation>
        <location evidence="1">Membrane</location>
        <topology evidence="1">Multi-pass membrane protein</topology>
    </subcellularLocation>
</comment>
<feature type="transmembrane region" description="Helical" evidence="8">
    <location>
        <begin position="721"/>
        <end position="739"/>
    </location>
</feature>
<dbReference type="SUPFAM" id="SSF56784">
    <property type="entry name" value="HAD-like"/>
    <property type="match status" value="1"/>
</dbReference>
<dbReference type="GO" id="GO:0005524">
    <property type="term" value="F:ATP binding"/>
    <property type="evidence" value="ECO:0007669"/>
    <property type="project" value="UniProtKB-KW"/>
</dbReference>
<keyword evidence="7 8" id="KW-0472">Membrane</keyword>
<sequence length="838" mass="94321">MAVNLISEIVDDRHRYRGLSSAEAETRLKKFGYNFRKKSRKFIWLKRWGRIFSEPMMMLIMATALLYYIIGEKVEATIFILSIVPIGFIQYFQEKRTDTAVALLDSMMVEQCKVFRDGNLITIDIKNLAPGDLVYLTAGDKIPADGYLLNSSGLSIDESLMTGESMPVIKEQVPKDVNLIKNEHSLKQGTMIVQGEGTMLVELTGEKTEYGQLGSLLEKIKKNDTPLQKKINRLVKGVALVAIFTVVVVGGILTYIHGWKEGILSALTMAMSLIPEEFPVVFSVFLIMGVWRMAKKNALVREMTTVETLSSATIICTDKTGTLTEGRMTLQKIYYNGRIFDLKKVLPPENESLYFFTNALLSLEKIATDPIEIEVQRYADSVLNIKTNDFFEQYELLNDSPFDANTKMVHHVWQNKNNKEIGQYSVGAPESIFNASNLSADERLAIVKIYESLAEDGYRVVALARKDNLRGEEIVLSDLKFIGLLAMSDPPRQEISDSIKICQEAGVRVIMVTGDNSLTAHTIASQIKLKHNDKIITGAELDKISPSALKRIVATHDIFARVRPEHKYLIVEALQNNGEVVAMTGDGVNDALALRKADIGIAMGLRGTEVARAAAGMVLTDDNFSTIVQAIREGRRIYYNLQQAFVFLLSFHLPIIGLAILPSLFGQPLMFLPIHIIFLELICDPASVLGFEKERPARNIMKEPPRPANEPLINPRLWKQIIIQAVSIFLVSFGFYYYFGFRLNDLELGRTWAFGALIVSQTLLIILTREWQQIKSNRWLLGIAFLTLVGLTLILFVPVLRNVFHLVPISWPMYGIMSGVALFMMLFTSLFVIKRRHI</sequence>
<dbReference type="InterPro" id="IPR044492">
    <property type="entry name" value="P_typ_ATPase_HD_dom"/>
</dbReference>
<evidence type="ECO:0000313" key="12">
    <source>
        <dbReference type="EMBL" id="PIT88119.1"/>
    </source>
</evidence>
<dbReference type="AlphaFoldDB" id="A0A2M6W5N2"/>
<evidence type="ECO:0000256" key="4">
    <source>
        <dbReference type="ARBA" id="ARBA00022840"/>
    </source>
</evidence>
<keyword evidence="2 8" id="KW-0812">Transmembrane</keyword>
<evidence type="ECO:0000259" key="9">
    <source>
        <dbReference type="Pfam" id="PF00122"/>
    </source>
</evidence>
<dbReference type="InterPro" id="IPR004014">
    <property type="entry name" value="ATPase_P-typ_cation-transptr_N"/>
</dbReference>
<dbReference type="GO" id="GO:0016887">
    <property type="term" value="F:ATP hydrolysis activity"/>
    <property type="evidence" value="ECO:0007669"/>
    <property type="project" value="InterPro"/>
</dbReference>
<evidence type="ECO:0008006" key="14">
    <source>
        <dbReference type="Google" id="ProtNLM"/>
    </source>
</evidence>
<accession>A0A2M6W5N2</accession>
<dbReference type="SUPFAM" id="SSF81653">
    <property type="entry name" value="Calcium ATPase, transduction domain A"/>
    <property type="match status" value="1"/>
</dbReference>
<dbReference type="Gene3D" id="3.40.1110.10">
    <property type="entry name" value="Calcium-transporting ATPase, cytoplasmic domain N"/>
    <property type="match status" value="2"/>
</dbReference>
<dbReference type="SUPFAM" id="SSF81665">
    <property type="entry name" value="Calcium ATPase, transmembrane domain M"/>
    <property type="match status" value="1"/>
</dbReference>
<dbReference type="InterPro" id="IPR018303">
    <property type="entry name" value="ATPase_P-typ_P_site"/>
</dbReference>
<dbReference type="Pfam" id="PF00122">
    <property type="entry name" value="E1-E2_ATPase"/>
    <property type="match status" value="1"/>
</dbReference>
<evidence type="ECO:0000313" key="13">
    <source>
        <dbReference type="Proteomes" id="UP000231426"/>
    </source>
</evidence>
<dbReference type="InterPro" id="IPR036412">
    <property type="entry name" value="HAD-like_sf"/>
</dbReference>
<dbReference type="GO" id="GO:0016020">
    <property type="term" value="C:membrane"/>
    <property type="evidence" value="ECO:0007669"/>
    <property type="project" value="UniProtKB-SubCell"/>
</dbReference>
<feature type="transmembrane region" description="Helical" evidence="8">
    <location>
        <begin position="48"/>
        <end position="70"/>
    </location>
</feature>
<dbReference type="PRINTS" id="PR00120">
    <property type="entry name" value="HATPASE"/>
</dbReference>
<dbReference type="InterPro" id="IPR008250">
    <property type="entry name" value="ATPase_P-typ_transduc_dom_A_sf"/>
</dbReference>
<dbReference type="InterPro" id="IPR023299">
    <property type="entry name" value="ATPase_P-typ_cyto_dom_N"/>
</dbReference>
<dbReference type="PROSITE" id="PS00154">
    <property type="entry name" value="ATPASE_E1_E2"/>
    <property type="match status" value="1"/>
</dbReference>
<evidence type="ECO:0000259" key="10">
    <source>
        <dbReference type="Pfam" id="PF00689"/>
    </source>
</evidence>
<dbReference type="EMBL" id="PFBV01000005">
    <property type="protein sequence ID" value="PIT88119.1"/>
    <property type="molecule type" value="Genomic_DNA"/>
</dbReference>
<dbReference type="Pfam" id="PF00690">
    <property type="entry name" value="Cation_ATPase_N"/>
    <property type="match status" value="1"/>
</dbReference>
<evidence type="ECO:0000256" key="5">
    <source>
        <dbReference type="ARBA" id="ARBA00022967"/>
    </source>
</evidence>
<dbReference type="PANTHER" id="PTHR42861">
    <property type="entry name" value="CALCIUM-TRANSPORTING ATPASE"/>
    <property type="match status" value="1"/>
</dbReference>
<dbReference type="Gene3D" id="1.20.1110.10">
    <property type="entry name" value="Calcium-transporting ATPase, transmembrane domain"/>
    <property type="match status" value="2"/>
</dbReference>
<dbReference type="Gene3D" id="2.70.150.10">
    <property type="entry name" value="Calcium-transporting ATPase, cytoplasmic transduction domain A"/>
    <property type="match status" value="1"/>
</dbReference>
<name>A0A2M6W5N2_9BACT</name>
<dbReference type="Pfam" id="PF00702">
    <property type="entry name" value="Hydrolase"/>
    <property type="match status" value="1"/>
</dbReference>
<dbReference type="Gene3D" id="3.40.50.1000">
    <property type="entry name" value="HAD superfamily/HAD-like"/>
    <property type="match status" value="2"/>
</dbReference>
<dbReference type="SFLD" id="SFLDS00003">
    <property type="entry name" value="Haloacid_Dehalogenase"/>
    <property type="match status" value="1"/>
</dbReference>